<organism evidence="2 3">
    <name type="scientific">Stephania cephalantha</name>
    <dbReference type="NCBI Taxonomy" id="152367"/>
    <lineage>
        <taxon>Eukaryota</taxon>
        <taxon>Viridiplantae</taxon>
        <taxon>Streptophyta</taxon>
        <taxon>Embryophyta</taxon>
        <taxon>Tracheophyta</taxon>
        <taxon>Spermatophyta</taxon>
        <taxon>Magnoliopsida</taxon>
        <taxon>Ranunculales</taxon>
        <taxon>Menispermaceae</taxon>
        <taxon>Menispermoideae</taxon>
        <taxon>Cissampelideae</taxon>
        <taxon>Stephania</taxon>
    </lineage>
</organism>
<dbReference type="EMBL" id="JBBNAG010000008">
    <property type="protein sequence ID" value="KAK9111328.1"/>
    <property type="molecule type" value="Genomic_DNA"/>
</dbReference>
<feature type="region of interest" description="Disordered" evidence="1">
    <location>
        <begin position="1"/>
        <end position="23"/>
    </location>
</feature>
<reference evidence="2 3" key="1">
    <citation type="submission" date="2024-01" db="EMBL/GenBank/DDBJ databases">
        <title>Genome assemblies of Stephania.</title>
        <authorList>
            <person name="Yang L."/>
        </authorList>
    </citation>
    <scope>NUCLEOTIDE SEQUENCE [LARGE SCALE GENOMIC DNA]</scope>
    <source>
        <strain evidence="2">JXDWG</strain>
        <tissue evidence="2">Leaf</tissue>
    </source>
</reference>
<dbReference type="AlphaFoldDB" id="A0AAP0I9S5"/>
<proteinExistence type="predicted"/>
<feature type="compositionally biased region" description="Basic and acidic residues" evidence="1">
    <location>
        <begin position="1"/>
        <end position="11"/>
    </location>
</feature>
<protein>
    <submittedName>
        <fullName evidence="2">Uncharacterized protein</fullName>
    </submittedName>
</protein>
<keyword evidence="3" id="KW-1185">Reference proteome</keyword>
<gene>
    <name evidence="2" type="ORF">Scep_018847</name>
</gene>
<sequence length="63" mass="7025">MDGRPVLHTDDGGQPSGSTPVNSDQILCDMVALHSLQLEEMFDCFERMRRNDRLCTLVATTSL</sequence>
<evidence type="ECO:0000256" key="1">
    <source>
        <dbReference type="SAM" id="MobiDB-lite"/>
    </source>
</evidence>
<evidence type="ECO:0000313" key="2">
    <source>
        <dbReference type="EMBL" id="KAK9111328.1"/>
    </source>
</evidence>
<comment type="caution">
    <text evidence="2">The sequence shown here is derived from an EMBL/GenBank/DDBJ whole genome shotgun (WGS) entry which is preliminary data.</text>
</comment>
<evidence type="ECO:0000313" key="3">
    <source>
        <dbReference type="Proteomes" id="UP001419268"/>
    </source>
</evidence>
<accession>A0AAP0I9S5</accession>
<dbReference type="Proteomes" id="UP001419268">
    <property type="component" value="Unassembled WGS sequence"/>
</dbReference>
<name>A0AAP0I9S5_9MAGN</name>